<dbReference type="PANTHER" id="PTHR46417">
    <property type="entry name" value="TRNA (GUANINE-N(1)-)-METHYLTRANSFERASE"/>
    <property type="match status" value="1"/>
</dbReference>
<dbReference type="Pfam" id="PF01746">
    <property type="entry name" value="tRNA_m1G_MT"/>
    <property type="match status" value="1"/>
</dbReference>
<dbReference type="HAMAP" id="MF_00605">
    <property type="entry name" value="TrmD"/>
    <property type="match status" value="1"/>
</dbReference>
<comment type="caution">
    <text evidence="19">The sequence shown here is derived from an EMBL/GenBank/DDBJ whole genome shotgun (WGS) entry which is preliminary data.</text>
</comment>
<dbReference type="EC" id="2.1.1.228" evidence="5 15"/>
<dbReference type="SUPFAM" id="SSF75217">
    <property type="entry name" value="alpha/beta knot"/>
    <property type="match status" value="1"/>
</dbReference>
<dbReference type="Gene3D" id="1.10.1270.20">
    <property type="entry name" value="tRNA(m1g37)methyltransferase, domain 2"/>
    <property type="match status" value="1"/>
</dbReference>
<evidence type="ECO:0000259" key="18">
    <source>
        <dbReference type="Pfam" id="PF01746"/>
    </source>
</evidence>
<feature type="binding site" evidence="15 16">
    <location>
        <position position="112"/>
    </location>
    <ligand>
        <name>S-adenosyl-L-methionine</name>
        <dbReference type="ChEBI" id="CHEBI:59789"/>
    </ligand>
</feature>
<dbReference type="FunFam" id="1.10.1270.20:FF:000001">
    <property type="entry name" value="tRNA (guanine-N(1)-)-methyltransferase"/>
    <property type="match status" value="1"/>
</dbReference>
<evidence type="ECO:0000256" key="3">
    <source>
        <dbReference type="ARBA" id="ARBA00007630"/>
    </source>
</evidence>
<dbReference type="GO" id="GO:0005829">
    <property type="term" value="C:cytosol"/>
    <property type="evidence" value="ECO:0007669"/>
    <property type="project" value="TreeGrafter"/>
</dbReference>
<organism evidence="19 20">
    <name type="scientific">Bombilactobacillus apium</name>
    <dbReference type="NCBI Taxonomy" id="2675299"/>
    <lineage>
        <taxon>Bacteria</taxon>
        <taxon>Bacillati</taxon>
        <taxon>Bacillota</taxon>
        <taxon>Bacilli</taxon>
        <taxon>Lactobacillales</taxon>
        <taxon>Lactobacillaceae</taxon>
        <taxon>Bombilactobacillus</taxon>
    </lineage>
</organism>
<dbReference type="NCBIfam" id="TIGR00088">
    <property type="entry name" value="trmD"/>
    <property type="match status" value="1"/>
</dbReference>
<dbReference type="PIRSF" id="PIRSF000386">
    <property type="entry name" value="tRNA_mtase"/>
    <property type="match status" value="1"/>
</dbReference>
<dbReference type="InterPro" id="IPR029026">
    <property type="entry name" value="tRNA_m1G_MTases_N"/>
</dbReference>
<protein>
    <recommendedName>
        <fullName evidence="6 15">tRNA (guanine-N(1)-)-methyltransferase</fullName>
        <ecNumber evidence="5 15">2.1.1.228</ecNumber>
    </recommendedName>
    <alternativeName>
        <fullName evidence="12 15">M1G-methyltransferase</fullName>
    </alternativeName>
    <alternativeName>
        <fullName evidence="13 15">tRNA [GM37] methyltransferase</fullName>
    </alternativeName>
</protein>
<keyword evidence="7 15" id="KW-0963">Cytoplasm</keyword>
<dbReference type="NCBIfam" id="NF000648">
    <property type="entry name" value="PRK00026.1"/>
    <property type="match status" value="1"/>
</dbReference>
<evidence type="ECO:0000256" key="11">
    <source>
        <dbReference type="ARBA" id="ARBA00022694"/>
    </source>
</evidence>
<dbReference type="InterPro" id="IPR023148">
    <property type="entry name" value="tRNA_m1G_MeTrfase_C_sf"/>
</dbReference>
<dbReference type="InterPro" id="IPR029028">
    <property type="entry name" value="Alpha/beta_knot_MTases"/>
</dbReference>
<name>A0A850R1K0_9LACO</name>
<evidence type="ECO:0000256" key="4">
    <source>
        <dbReference type="ARBA" id="ARBA00011738"/>
    </source>
</evidence>
<keyword evidence="9 15" id="KW-0808">Transferase</keyword>
<feature type="binding site" evidence="15 16">
    <location>
        <begin position="131"/>
        <end position="136"/>
    </location>
    <ligand>
        <name>S-adenosyl-L-methionine</name>
        <dbReference type="ChEBI" id="CHEBI:59789"/>
    </ligand>
</feature>
<dbReference type="Gene3D" id="3.40.1280.10">
    <property type="match status" value="1"/>
</dbReference>
<accession>A0A850R1K0</accession>
<evidence type="ECO:0000256" key="5">
    <source>
        <dbReference type="ARBA" id="ARBA00012807"/>
    </source>
</evidence>
<comment type="similarity">
    <text evidence="3 15 17">Belongs to the RNA methyltransferase TrmD family.</text>
</comment>
<feature type="domain" description="tRNA methyltransferase TRMD/TRM10-type" evidence="18">
    <location>
        <begin position="1"/>
        <end position="224"/>
    </location>
</feature>
<evidence type="ECO:0000256" key="15">
    <source>
        <dbReference type="HAMAP-Rule" id="MF_00605"/>
    </source>
</evidence>
<dbReference type="InterPro" id="IPR002649">
    <property type="entry name" value="tRNA_m1G_MeTrfase_TrmD"/>
</dbReference>
<evidence type="ECO:0000256" key="17">
    <source>
        <dbReference type="RuleBase" id="RU003464"/>
    </source>
</evidence>
<evidence type="ECO:0000256" key="6">
    <source>
        <dbReference type="ARBA" id="ARBA00014679"/>
    </source>
</evidence>
<dbReference type="FunFam" id="3.40.1280.10:FF:000001">
    <property type="entry name" value="tRNA (guanine-N(1)-)-methyltransferase"/>
    <property type="match status" value="1"/>
</dbReference>
<evidence type="ECO:0000256" key="2">
    <source>
        <dbReference type="ARBA" id="ARBA00004496"/>
    </source>
</evidence>
<keyword evidence="8 15" id="KW-0489">Methyltransferase</keyword>
<evidence type="ECO:0000256" key="14">
    <source>
        <dbReference type="ARBA" id="ARBA00047783"/>
    </source>
</evidence>
<comment type="catalytic activity">
    <reaction evidence="14 15 17">
        <text>guanosine(37) in tRNA + S-adenosyl-L-methionine = N(1)-methylguanosine(37) in tRNA + S-adenosyl-L-homocysteine + H(+)</text>
        <dbReference type="Rhea" id="RHEA:36899"/>
        <dbReference type="Rhea" id="RHEA-COMP:10145"/>
        <dbReference type="Rhea" id="RHEA-COMP:10147"/>
        <dbReference type="ChEBI" id="CHEBI:15378"/>
        <dbReference type="ChEBI" id="CHEBI:57856"/>
        <dbReference type="ChEBI" id="CHEBI:59789"/>
        <dbReference type="ChEBI" id="CHEBI:73542"/>
        <dbReference type="ChEBI" id="CHEBI:74269"/>
        <dbReference type="EC" id="2.1.1.228"/>
    </reaction>
</comment>
<dbReference type="GO" id="GO:0052906">
    <property type="term" value="F:tRNA (guanine(37)-N1)-methyltransferase activity"/>
    <property type="evidence" value="ECO:0007669"/>
    <property type="project" value="UniProtKB-UniRule"/>
</dbReference>
<evidence type="ECO:0000313" key="20">
    <source>
        <dbReference type="Proteomes" id="UP000563523"/>
    </source>
</evidence>
<comment type="subcellular location">
    <subcellularLocation>
        <location evidence="2 15 17">Cytoplasm</location>
    </subcellularLocation>
</comment>
<comment type="subunit">
    <text evidence="4 15 17">Homodimer.</text>
</comment>
<dbReference type="RefSeq" id="WP_176943141.1">
    <property type="nucleotide sequence ID" value="NZ_JABZEC010000006.1"/>
</dbReference>
<keyword evidence="11 15" id="KW-0819">tRNA processing</keyword>
<dbReference type="GO" id="GO:0002939">
    <property type="term" value="P:tRNA N1-guanine methylation"/>
    <property type="evidence" value="ECO:0007669"/>
    <property type="project" value="TreeGrafter"/>
</dbReference>
<gene>
    <name evidence="15 19" type="primary">trmD</name>
    <name evidence="19" type="ORF">HU830_07470</name>
</gene>
<dbReference type="EMBL" id="JABZEC010000006">
    <property type="protein sequence ID" value="NVY96989.1"/>
    <property type="molecule type" value="Genomic_DNA"/>
</dbReference>
<evidence type="ECO:0000256" key="8">
    <source>
        <dbReference type="ARBA" id="ARBA00022603"/>
    </source>
</evidence>
<keyword evidence="10 15" id="KW-0949">S-adenosyl-L-methionine</keyword>
<dbReference type="PANTHER" id="PTHR46417:SF1">
    <property type="entry name" value="TRNA (GUANINE-N(1)-)-METHYLTRANSFERASE"/>
    <property type="match status" value="1"/>
</dbReference>
<comment type="function">
    <text evidence="1 15 17">Specifically methylates guanosine-37 in various tRNAs.</text>
</comment>
<dbReference type="CDD" id="cd18080">
    <property type="entry name" value="TrmD-like"/>
    <property type="match status" value="1"/>
</dbReference>
<evidence type="ECO:0000256" key="1">
    <source>
        <dbReference type="ARBA" id="ARBA00002634"/>
    </source>
</evidence>
<evidence type="ECO:0000256" key="7">
    <source>
        <dbReference type="ARBA" id="ARBA00022490"/>
    </source>
</evidence>
<proteinExistence type="inferred from homology"/>
<evidence type="ECO:0000256" key="13">
    <source>
        <dbReference type="ARBA" id="ARBA00033392"/>
    </source>
</evidence>
<evidence type="ECO:0000256" key="16">
    <source>
        <dbReference type="PIRSR" id="PIRSR000386-1"/>
    </source>
</evidence>
<dbReference type="AlphaFoldDB" id="A0A850R1K0"/>
<evidence type="ECO:0000256" key="12">
    <source>
        <dbReference type="ARBA" id="ARBA00029736"/>
    </source>
</evidence>
<dbReference type="Proteomes" id="UP000563523">
    <property type="component" value="Unassembled WGS sequence"/>
</dbReference>
<dbReference type="InterPro" id="IPR016009">
    <property type="entry name" value="tRNA_MeTrfase_TRMD/TRM10"/>
</dbReference>
<reference evidence="19 20" key="1">
    <citation type="submission" date="2020-06" db="EMBL/GenBank/DDBJ databases">
        <authorList>
            <person name="Kang J."/>
        </authorList>
    </citation>
    <scope>NUCLEOTIDE SEQUENCE [LARGE SCALE GENOMIC DNA]</scope>
    <source>
        <strain evidence="19 20">DCY120</strain>
    </source>
</reference>
<keyword evidence="20" id="KW-1185">Reference proteome</keyword>
<sequence>MKIDILTLFPKMFAPLDESLLGKAQAKQLLKINLCDFRQYSDDKHHHVDDTPYGGGAGMLLQPQPIYRALDAINAQDGEPKRVILLDPAGRKFDQEVAQELAQEEHLVFICGHYEGFDHRIEALATDKLSIGDFVLTGGEMAAMMMIDATARFIPGILGNGTSAYTDSFAQGLLEYPQYTRPVEYRGQTVPEILRSGNHPKIAQWRHEQALRKTYFARPDLLEQVDLTSADQEFLERLAKEKEAETEL</sequence>
<evidence type="ECO:0000313" key="19">
    <source>
        <dbReference type="EMBL" id="NVY96989.1"/>
    </source>
</evidence>
<evidence type="ECO:0000256" key="9">
    <source>
        <dbReference type="ARBA" id="ARBA00022679"/>
    </source>
</evidence>
<evidence type="ECO:0000256" key="10">
    <source>
        <dbReference type="ARBA" id="ARBA00022691"/>
    </source>
</evidence>